<evidence type="ECO:0000256" key="5">
    <source>
        <dbReference type="ARBA" id="ARBA00022679"/>
    </source>
</evidence>
<dbReference type="AlphaFoldDB" id="A0A6S7LSX1"/>
<feature type="non-terminal residue" evidence="11">
    <location>
        <position position="1"/>
    </location>
</feature>
<dbReference type="Pfam" id="PF03155">
    <property type="entry name" value="Alg6_Alg8"/>
    <property type="match status" value="1"/>
</dbReference>
<dbReference type="PANTHER" id="PTHR12413:SF1">
    <property type="entry name" value="DOLICHYL PYROPHOSPHATE MAN9GLCNAC2 ALPHA-1,3-GLUCOSYLTRANSFERASE"/>
    <property type="match status" value="1"/>
</dbReference>
<evidence type="ECO:0000256" key="9">
    <source>
        <dbReference type="ARBA" id="ARBA00023136"/>
    </source>
</evidence>
<comment type="similarity">
    <text evidence="3 10">Belongs to the ALG6/ALG8 glucosyltransferase family.</text>
</comment>
<dbReference type="EC" id="2.4.1.-" evidence="10"/>
<comment type="caution">
    <text evidence="10">Lacks conserved residue(s) required for the propagation of feature annotation.</text>
</comment>
<feature type="non-terminal residue" evidence="11">
    <location>
        <position position="88"/>
    </location>
</feature>
<gene>
    <name evidence="11" type="ORF">PACLA_8A089676</name>
</gene>
<comment type="pathway">
    <text evidence="2 10">Protein modification; protein glycosylation.</text>
</comment>
<evidence type="ECO:0000256" key="2">
    <source>
        <dbReference type="ARBA" id="ARBA00004922"/>
    </source>
</evidence>
<evidence type="ECO:0000256" key="4">
    <source>
        <dbReference type="ARBA" id="ARBA00022676"/>
    </source>
</evidence>
<organism evidence="11 12">
    <name type="scientific">Paramuricea clavata</name>
    <name type="common">Red gorgonian</name>
    <name type="synonym">Violescent sea-whip</name>
    <dbReference type="NCBI Taxonomy" id="317549"/>
    <lineage>
        <taxon>Eukaryota</taxon>
        <taxon>Metazoa</taxon>
        <taxon>Cnidaria</taxon>
        <taxon>Anthozoa</taxon>
        <taxon>Octocorallia</taxon>
        <taxon>Malacalcyonacea</taxon>
        <taxon>Plexauridae</taxon>
        <taxon>Paramuricea</taxon>
    </lineage>
</organism>
<dbReference type="GO" id="GO:0005789">
    <property type="term" value="C:endoplasmic reticulum membrane"/>
    <property type="evidence" value="ECO:0007669"/>
    <property type="project" value="UniProtKB-SubCell"/>
</dbReference>
<keyword evidence="5 10" id="KW-0808">Transferase</keyword>
<protein>
    <recommendedName>
        <fullName evidence="10">Alpha-1,3-glucosyltransferase</fullName>
        <ecNumber evidence="10">2.4.1.-</ecNumber>
    </recommendedName>
</protein>
<evidence type="ECO:0000256" key="3">
    <source>
        <dbReference type="ARBA" id="ARBA00008715"/>
    </source>
</evidence>
<feature type="transmembrane region" description="Helical" evidence="10">
    <location>
        <begin position="54"/>
        <end position="80"/>
    </location>
</feature>
<evidence type="ECO:0000256" key="6">
    <source>
        <dbReference type="ARBA" id="ARBA00022692"/>
    </source>
</evidence>
<keyword evidence="7 10" id="KW-0256">Endoplasmic reticulum</keyword>
<sequence length="88" mass="10278">YVNSTSNDLQYWGLDYPPLTAYHSWLCGYIANKINPDWVNLNASRGFESSEHKLFMRCTVLVADVLIYFPAIYLFCSLFYQKHSQISQ</sequence>
<comment type="caution">
    <text evidence="11">The sequence shown here is derived from an EMBL/GenBank/DDBJ whole genome shotgun (WGS) entry which is preliminary data.</text>
</comment>
<keyword evidence="8 10" id="KW-1133">Transmembrane helix</keyword>
<evidence type="ECO:0000256" key="1">
    <source>
        <dbReference type="ARBA" id="ARBA00004477"/>
    </source>
</evidence>
<dbReference type="GO" id="GO:0042281">
    <property type="term" value="F:dolichyl pyrophosphate Man9GlcNAc2 alpha-1,3-glucosyltransferase activity"/>
    <property type="evidence" value="ECO:0007669"/>
    <property type="project" value="TreeGrafter"/>
</dbReference>
<evidence type="ECO:0000256" key="10">
    <source>
        <dbReference type="RuleBase" id="RU363110"/>
    </source>
</evidence>
<reference evidence="11" key="1">
    <citation type="submission" date="2020-04" db="EMBL/GenBank/DDBJ databases">
        <authorList>
            <person name="Alioto T."/>
            <person name="Alioto T."/>
            <person name="Gomez Garrido J."/>
        </authorList>
    </citation>
    <scope>NUCLEOTIDE SEQUENCE</scope>
    <source>
        <strain evidence="11">A484AB</strain>
    </source>
</reference>
<dbReference type="PANTHER" id="PTHR12413">
    <property type="entry name" value="DOLICHYL GLYCOSYLTRANSFERASE"/>
    <property type="match status" value="1"/>
</dbReference>
<dbReference type="Proteomes" id="UP001152795">
    <property type="component" value="Unassembled WGS sequence"/>
</dbReference>
<keyword evidence="4 10" id="KW-0328">Glycosyltransferase</keyword>
<keyword evidence="6 10" id="KW-0812">Transmembrane</keyword>
<dbReference type="UniPathway" id="UPA00378"/>
<name>A0A6S7LSX1_PARCT</name>
<evidence type="ECO:0000256" key="7">
    <source>
        <dbReference type="ARBA" id="ARBA00022824"/>
    </source>
</evidence>
<accession>A0A6S7LSX1</accession>
<dbReference type="EMBL" id="CACRXK020032461">
    <property type="protein sequence ID" value="CAB4043472.1"/>
    <property type="molecule type" value="Genomic_DNA"/>
</dbReference>
<dbReference type="OrthoDB" id="4983at2759"/>
<evidence type="ECO:0000256" key="8">
    <source>
        <dbReference type="ARBA" id="ARBA00022989"/>
    </source>
</evidence>
<keyword evidence="12" id="KW-1185">Reference proteome</keyword>
<evidence type="ECO:0000313" key="12">
    <source>
        <dbReference type="Proteomes" id="UP001152795"/>
    </source>
</evidence>
<keyword evidence="9 10" id="KW-0472">Membrane</keyword>
<dbReference type="InterPro" id="IPR004856">
    <property type="entry name" value="Glyco_trans_ALG6/ALG8"/>
</dbReference>
<evidence type="ECO:0000313" key="11">
    <source>
        <dbReference type="EMBL" id="CAB4043472.1"/>
    </source>
</evidence>
<comment type="subcellular location">
    <subcellularLocation>
        <location evidence="1 10">Endoplasmic reticulum membrane</location>
        <topology evidence="1 10">Multi-pass membrane protein</topology>
    </subcellularLocation>
</comment>
<proteinExistence type="inferred from homology"/>